<dbReference type="Proteomes" id="UP000011944">
    <property type="component" value="Unassembled WGS sequence"/>
</dbReference>
<gene>
    <name evidence="1" type="primary">cobS</name>
    <name evidence="1" type="ORF">CFSAN001627_17348</name>
</gene>
<dbReference type="PATRIC" id="fig|1232189.3.peg.2724"/>
<dbReference type="AlphaFoldDB" id="M1ZVL6"/>
<proteinExistence type="predicted"/>
<dbReference type="EMBL" id="AMXI01001060">
    <property type="protein sequence ID" value="EKN40773.1"/>
    <property type="molecule type" value="Genomic_DNA"/>
</dbReference>
<sequence length="39" mass="4758">MKSILNDFLLMIQFFTRIPVNKNLQCEKENFKRGAFFFQ</sequence>
<organism evidence="1 2">
    <name type="scientific">Clostridium botulinum CFSAN001627</name>
    <dbReference type="NCBI Taxonomy" id="1232189"/>
    <lineage>
        <taxon>Bacteria</taxon>
        <taxon>Bacillati</taxon>
        <taxon>Bacillota</taxon>
        <taxon>Clostridia</taxon>
        <taxon>Eubacteriales</taxon>
        <taxon>Clostridiaceae</taxon>
        <taxon>Clostridium</taxon>
    </lineage>
</organism>
<name>M1ZVL6_CLOBO</name>
<evidence type="ECO:0000313" key="1">
    <source>
        <dbReference type="EMBL" id="EKN40773.1"/>
    </source>
</evidence>
<evidence type="ECO:0000313" key="2">
    <source>
        <dbReference type="Proteomes" id="UP000011944"/>
    </source>
</evidence>
<comment type="caution">
    <text evidence="1">The sequence shown here is derived from an EMBL/GenBank/DDBJ whole genome shotgun (WGS) entry which is preliminary data.</text>
</comment>
<accession>M1ZVL6</accession>
<reference evidence="1 2" key="2">
    <citation type="submission" date="2013-03" db="EMBL/GenBank/DDBJ databases">
        <title>Diversity in Clostridium botulinum.</title>
        <authorList>
            <person name="Timme R.E."/>
            <person name="Allard M."/>
            <person name="Luo Y."/>
            <person name="Strain E."/>
            <person name="Gonzalez-Escalona N."/>
            <person name="Brown E."/>
        </authorList>
    </citation>
    <scope>NUCLEOTIDE SEQUENCE [LARGE SCALE GENOMIC DNA]</scope>
    <source>
        <strain evidence="1 2">CFSAN001627</strain>
    </source>
</reference>
<reference evidence="1 2" key="1">
    <citation type="submission" date="2012-10" db="EMBL/GenBank/DDBJ databases">
        <authorList>
            <person name="Strain E.A."/>
            <person name="Brown E."/>
            <person name="Allard M.W."/>
            <person name="Gonzalez-Escalona N."/>
            <person name="Timme R."/>
        </authorList>
    </citation>
    <scope>NUCLEOTIDE SEQUENCE [LARGE SCALE GENOMIC DNA]</scope>
    <source>
        <strain evidence="1 2">CFSAN001627</strain>
    </source>
</reference>
<protein>
    <submittedName>
        <fullName evidence="1">Cobalamin synthase</fullName>
    </submittedName>
</protein>